<dbReference type="EMBL" id="JACBFH010000001">
    <property type="protein sequence ID" value="NYY95876.1"/>
    <property type="molecule type" value="Genomic_DNA"/>
</dbReference>
<dbReference type="InterPro" id="IPR011701">
    <property type="entry name" value="MFS"/>
</dbReference>
<feature type="transmembrane region" description="Helical" evidence="8">
    <location>
        <begin position="832"/>
        <end position="852"/>
    </location>
</feature>
<evidence type="ECO:0000313" key="11">
    <source>
        <dbReference type="EMBL" id="UGX97327.1"/>
    </source>
</evidence>
<feature type="transmembrane region" description="Helical" evidence="8">
    <location>
        <begin position="575"/>
        <end position="594"/>
    </location>
</feature>
<dbReference type="CDD" id="cd01118">
    <property type="entry name" value="ArsB_permease"/>
    <property type="match status" value="1"/>
</dbReference>
<feature type="transmembrane region" description="Helical" evidence="8">
    <location>
        <begin position="712"/>
        <end position="731"/>
    </location>
</feature>
<dbReference type="InterPro" id="IPR020846">
    <property type="entry name" value="MFS_dom"/>
</dbReference>
<evidence type="ECO:0000256" key="1">
    <source>
        <dbReference type="ARBA" id="ARBA00004651"/>
    </source>
</evidence>
<dbReference type="AlphaFoldDB" id="A0A7Z0QKZ5"/>
<evidence type="ECO:0000256" key="2">
    <source>
        <dbReference type="ARBA" id="ARBA00009843"/>
    </source>
</evidence>
<sequence length="853" mass="89393">MSSQASHHPTDQTRRAGRALDAANFFLADVRDGLGPYLAVYLLTEQHWDEARIGLVMSIATIAGIVAQTPAGALIDATRAKRLAMVIAAIMVTLASLSLPLFPTFLPVAVSQGIAQAAAVVFPPAIAAVSLGIFGHAAFTRRIGRNETFNHAGNAVAAGLAGLSAYWFGPTVVFYLLAAMAVASLVSILAIPARAIDHDLARGLHDADTSDRPEQPSGLAVLLTCRPLLVFAVCVVLFHLSNAAMLPLVGQKLALQDKNMGTSLMSACIVAAQIVMVPFAMLVGAKADRWGHKRFFLAALLILPIRGALYTLSDNPFWLVGVQLLDGVGAGIFGAIFPVIVADLMRNTGRFNVAQGAIITAQSIGAALSTTLAGLVVVGAGYSAAFITLGAVAAIGAVVCLLALPRPGVAPCRHRGRQRRQHRLSLPNEPTQPQGLNVPSDAIWAWSIIVAATAGVIIRPFRLPEAIWAVIGAGALVLLGLLPWQDALTGIEKGVDVYLFLIGMMLIAELARLEGLFDYLAALAVEYAAGSPQRLFLLIYLVGTVVTVLLSNDATAIVLTPAVYAATRAAGAKPLPYLFVCAFIANAASFVLPISNPANLVVFGARMPHLTEWLRQFALPSLASIVLTYVVLRITQHRALKQEIIERRVPHKVLSRGGKLTAIGIAAIGVVLITASALDKQLGLPTFICGAVTTGLVLLLSRQSPMPVLRHVSWSVLPLVGGLFVMVEALVKTGVIGHLSALLHEAVARSVPGAGWSVGIATAIATNIANNLPVGLVAGSIVAADHLPTSVVSAILIGVDLGPNFSITGSLATILWLVALRREKIEVGAWPFLKLGLLVTPPALIAALAAAIW</sequence>
<keyword evidence="4" id="KW-1003">Cell membrane</keyword>
<feature type="transmembrane region" description="Helical" evidence="8">
    <location>
        <begin position="467"/>
        <end position="485"/>
    </location>
</feature>
<evidence type="ECO:0000313" key="12">
    <source>
        <dbReference type="Proteomes" id="UP000564836"/>
    </source>
</evidence>
<protein>
    <submittedName>
        <fullName evidence="10">MFS transporter</fullName>
    </submittedName>
</protein>
<dbReference type="PRINTS" id="PR00758">
    <property type="entry name" value="ARSENICPUMP"/>
</dbReference>
<dbReference type="InterPro" id="IPR004680">
    <property type="entry name" value="Cit_transptr-like_dom"/>
</dbReference>
<comment type="similarity">
    <text evidence="2">Belongs to the CitM (TC 2.A.11) transporter family.</text>
</comment>
<keyword evidence="3" id="KW-0813">Transport</keyword>
<dbReference type="InterPro" id="IPR000802">
    <property type="entry name" value="Arsenical_pump_ArsB"/>
</dbReference>
<evidence type="ECO:0000259" key="9">
    <source>
        <dbReference type="PROSITE" id="PS50850"/>
    </source>
</evidence>
<dbReference type="PANTHER" id="PTHR23539">
    <property type="entry name" value="MFS TRANSPORTER"/>
    <property type="match status" value="1"/>
</dbReference>
<feature type="transmembrane region" description="Helical" evidence="8">
    <location>
        <begin position="537"/>
        <end position="563"/>
    </location>
</feature>
<feature type="transmembrane region" description="Helical" evidence="8">
    <location>
        <begin position="384"/>
        <end position="404"/>
    </location>
</feature>
<dbReference type="RefSeq" id="WP_166342233.1">
    <property type="nucleotide sequence ID" value="NZ_CP088280.1"/>
</dbReference>
<name>A0A7Z0QKZ5_9BRAD</name>
<feature type="transmembrane region" description="Helical" evidence="8">
    <location>
        <begin position="83"/>
        <end position="102"/>
    </location>
</feature>
<feature type="transmembrane region" description="Helical" evidence="8">
    <location>
        <begin position="295"/>
        <end position="312"/>
    </location>
</feature>
<feature type="transmembrane region" description="Helical" evidence="8">
    <location>
        <begin position="260"/>
        <end position="283"/>
    </location>
</feature>
<organism evidence="10">
    <name type="scientific">Bradyrhizobium barranii subsp. barranii</name>
    <dbReference type="NCBI Taxonomy" id="2823807"/>
    <lineage>
        <taxon>Bacteria</taxon>
        <taxon>Pseudomonadati</taxon>
        <taxon>Pseudomonadota</taxon>
        <taxon>Alphaproteobacteria</taxon>
        <taxon>Hyphomicrobiales</taxon>
        <taxon>Nitrobacteraceae</taxon>
        <taxon>Bradyrhizobium</taxon>
        <taxon>Bradyrhizobium barranii</taxon>
    </lineage>
</organism>
<evidence type="ECO:0000256" key="8">
    <source>
        <dbReference type="SAM" id="Phobius"/>
    </source>
</evidence>
<evidence type="ECO:0000256" key="7">
    <source>
        <dbReference type="ARBA" id="ARBA00023136"/>
    </source>
</evidence>
<dbReference type="SUPFAM" id="SSF103473">
    <property type="entry name" value="MFS general substrate transporter"/>
    <property type="match status" value="1"/>
</dbReference>
<feature type="transmembrane region" description="Helical" evidence="8">
    <location>
        <begin position="682"/>
        <end position="700"/>
    </location>
</feature>
<dbReference type="Pfam" id="PF03600">
    <property type="entry name" value="CitMHS"/>
    <property type="match status" value="1"/>
</dbReference>
<dbReference type="PROSITE" id="PS50850">
    <property type="entry name" value="MFS"/>
    <property type="match status" value="1"/>
</dbReference>
<feature type="transmembrane region" description="Helical" evidence="8">
    <location>
        <begin position="614"/>
        <end position="632"/>
    </location>
</feature>
<evidence type="ECO:0000256" key="3">
    <source>
        <dbReference type="ARBA" id="ARBA00022448"/>
    </source>
</evidence>
<dbReference type="EMBL" id="CP088280">
    <property type="protein sequence ID" value="UGX97327.1"/>
    <property type="molecule type" value="Genomic_DNA"/>
</dbReference>
<dbReference type="GO" id="GO:0015105">
    <property type="term" value="F:arsenite transmembrane transporter activity"/>
    <property type="evidence" value="ECO:0007669"/>
    <property type="project" value="InterPro"/>
</dbReference>
<reference evidence="10" key="2">
    <citation type="submission" date="2020-06" db="EMBL/GenBank/DDBJ databases">
        <title>Whole Genome Sequence of Bradyrhizobium sp. Strain 323S2.</title>
        <authorList>
            <person name="Bromfield E.S.P."/>
        </authorList>
    </citation>
    <scope>NUCLEOTIDE SEQUENCE [LARGE SCALE GENOMIC DNA]</scope>
    <source>
        <strain evidence="10">323S2</strain>
    </source>
</reference>
<dbReference type="Pfam" id="PF07690">
    <property type="entry name" value="MFS_1"/>
    <property type="match status" value="1"/>
</dbReference>
<feature type="transmembrane region" description="Helical" evidence="8">
    <location>
        <begin position="217"/>
        <end position="240"/>
    </location>
</feature>
<evidence type="ECO:0000256" key="4">
    <source>
        <dbReference type="ARBA" id="ARBA00022475"/>
    </source>
</evidence>
<evidence type="ECO:0000313" key="10">
    <source>
        <dbReference type="EMBL" id="NYY95876.1"/>
    </source>
</evidence>
<gene>
    <name evidence="11" type="ORF">G6321_00020250</name>
    <name evidence="10" type="ORF">G6321_47955</name>
</gene>
<feature type="transmembrane region" description="Helical" evidence="8">
    <location>
        <begin position="497"/>
        <end position="517"/>
    </location>
</feature>
<comment type="subcellular location">
    <subcellularLocation>
        <location evidence="1">Cell membrane</location>
        <topology evidence="1">Multi-pass membrane protein</topology>
    </subcellularLocation>
</comment>
<feature type="domain" description="Major facilitator superfamily (MFS) profile" evidence="9">
    <location>
        <begin position="1"/>
        <end position="408"/>
    </location>
</feature>
<evidence type="ECO:0000256" key="6">
    <source>
        <dbReference type="ARBA" id="ARBA00022989"/>
    </source>
</evidence>
<feature type="transmembrane region" description="Helical" evidence="8">
    <location>
        <begin position="442"/>
        <end position="461"/>
    </location>
</feature>
<reference evidence="11 12" key="1">
    <citation type="journal article" date="2017" name="Syst. Appl. Microbiol.">
        <title>Soybeans inoculated with root zone soils of Canadian native legumes harbour diverse and novel Bradyrhizobium spp. that possess agricultural potential.</title>
        <authorList>
            <person name="Bromfield E.S.P."/>
            <person name="Cloutier S."/>
            <person name="Tambong J.T."/>
            <person name="Tran Thi T.V."/>
        </authorList>
    </citation>
    <scope>NUCLEOTIDE SEQUENCE [LARGE SCALE GENOMIC DNA]</scope>
    <source>
        <strain evidence="11 12">323S2</strain>
    </source>
</reference>
<dbReference type="GO" id="GO:0005886">
    <property type="term" value="C:plasma membrane"/>
    <property type="evidence" value="ECO:0007669"/>
    <property type="project" value="UniProtKB-SubCell"/>
</dbReference>
<feature type="transmembrane region" description="Helical" evidence="8">
    <location>
        <begin position="114"/>
        <end position="139"/>
    </location>
</feature>
<feature type="transmembrane region" description="Helical" evidence="8">
    <location>
        <begin position="803"/>
        <end position="820"/>
    </location>
</feature>
<keyword evidence="6 8" id="KW-1133">Transmembrane helix</keyword>
<feature type="transmembrane region" description="Helical" evidence="8">
    <location>
        <begin position="174"/>
        <end position="196"/>
    </location>
</feature>
<feature type="transmembrane region" description="Helical" evidence="8">
    <location>
        <begin position="353"/>
        <end position="378"/>
    </location>
</feature>
<keyword evidence="7 8" id="KW-0472">Membrane</keyword>
<proteinExistence type="inferred from homology"/>
<dbReference type="Gene3D" id="1.20.1250.20">
    <property type="entry name" value="MFS general substrate transporter like domains"/>
    <property type="match status" value="2"/>
</dbReference>
<keyword evidence="5 8" id="KW-0812">Transmembrane</keyword>
<dbReference type="Proteomes" id="UP000564836">
    <property type="component" value="Chromosome"/>
</dbReference>
<feature type="transmembrane region" description="Helical" evidence="8">
    <location>
        <begin position="51"/>
        <end position="71"/>
    </location>
</feature>
<feature type="transmembrane region" description="Helical" evidence="8">
    <location>
        <begin position="653"/>
        <end position="676"/>
    </location>
</feature>
<reference evidence="11 12" key="3">
    <citation type="journal article" date="2022" name="Int. J. Syst. Evol. Microbiol.">
        <title>Strains of Bradyrhizobium barranii sp. nov. associated with legumes native to Canada are symbionts of soybeans and belong to different subspecies (subsp. barranii subsp. nov. and subsp. apii subsp. nov.) and symbiovars (sv. glycinearum and sv. septentrionale).</title>
        <authorList>
            <person name="Bromfield E.S.P."/>
            <person name="Cloutier S."/>
            <person name="Wasai-Hara S."/>
            <person name="Minamisawa K."/>
        </authorList>
    </citation>
    <scope>NUCLEOTIDE SEQUENCE [LARGE SCALE GENOMIC DNA]</scope>
    <source>
        <strain evidence="11 12">323S2</strain>
    </source>
</reference>
<feature type="transmembrane region" description="Helical" evidence="8">
    <location>
        <begin position="318"/>
        <end position="341"/>
    </location>
</feature>
<evidence type="ECO:0000256" key="5">
    <source>
        <dbReference type="ARBA" id="ARBA00022692"/>
    </source>
</evidence>
<dbReference type="InterPro" id="IPR036259">
    <property type="entry name" value="MFS_trans_sf"/>
</dbReference>
<dbReference type="PANTHER" id="PTHR23539:SF1">
    <property type="entry name" value="MAJOR FACILITATOR SUPERFAMILY (MFS) PROFILE DOMAIN-CONTAINING PROTEIN"/>
    <property type="match status" value="1"/>
</dbReference>
<accession>A0A7Z0QKZ5</accession>
<feature type="transmembrane region" description="Helical" evidence="8">
    <location>
        <begin position="151"/>
        <end position="168"/>
    </location>
</feature>